<comment type="caution">
    <text evidence="3">The sequence shown here is derived from an EMBL/GenBank/DDBJ whole genome shotgun (WGS) entry which is preliminary data.</text>
</comment>
<keyword evidence="2" id="KW-0732">Signal</keyword>
<sequence length="245" mass="23750">MRKLATVLLISCAGSLALPGCSTGAPGDEAGVVGASAASSSSAPAATATGRPAAGDGAGTRDGDASRGDGEARDDAAAGSADGDGGDGAGETGDGAAEPAEPAAAGRTTTDAGLDAGPVAVDDEPEGDGLTVELASIGRTEATPSMPGEIGGPAIRVEVTVNNAGDANHDLGASVVNLYYGPDRDPASLLSGSGEKDLPDSVAAGERVNGTYVFSVPEGRIGRVIVEIDVDPELHVALFKGEVGR</sequence>
<name>A0ABP4ZCE7_9MICO</name>
<accession>A0ABP4ZCE7</accession>
<feature type="compositionally biased region" description="Gly residues" evidence="1">
    <location>
        <begin position="82"/>
        <end position="93"/>
    </location>
</feature>
<feature type="signal peptide" evidence="2">
    <location>
        <begin position="1"/>
        <end position="24"/>
    </location>
</feature>
<evidence type="ECO:0000256" key="1">
    <source>
        <dbReference type="SAM" id="MobiDB-lite"/>
    </source>
</evidence>
<evidence type="ECO:0000256" key="2">
    <source>
        <dbReference type="SAM" id="SignalP"/>
    </source>
</evidence>
<protein>
    <recommendedName>
        <fullName evidence="5">DUF4352 domain-containing protein</fullName>
    </recommendedName>
</protein>
<proteinExistence type="predicted"/>
<feature type="chain" id="PRO_5046533839" description="DUF4352 domain-containing protein" evidence="2">
    <location>
        <begin position="25"/>
        <end position="245"/>
    </location>
</feature>
<gene>
    <name evidence="3" type="ORF">GCM10009751_04530</name>
</gene>
<keyword evidence="4" id="KW-1185">Reference proteome</keyword>
<reference evidence="4" key="1">
    <citation type="journal article" date="2019" name="Int. J. Syst. Evol. Microbiol.">
        <title>The Global Catalogue of Microorganisms (GCM) 10K type strain sequencing project: providing services to taxonomists for standard genome sequencing and annotation.</title>
        <authorList>
            <consortium name="The Broad Institute Genomics Platform"/>
            <consortium name="The Broad Institute Genome Sequencing Center for Infectious Disease"/>
            <person name="Wu L."/>
            <person name="Ma J."/>
        </authorList>
    </citation>
    <scope>NUCLEOTIDE SEQUENCE [LARGE SCALE GENOMIC DNA]</scope>
    <source>
        <strain evidence="4">JCM 14326</strain>
    </source>
</reference>
<feature type="region of interest" description="Disordered" evidence="1">
    <location>
        <begin position="26"/>
        <end position="127"/>
    </location>
</feature>
<feature type="compositionally biased region" description="Basic and acidic residues" evidence="1">
    <location>
        <begin position="59"/>
        <end position="76"/>
    </location>
</feature>
<dbReference type="RefSeq" id="WP_344099072.1">
    <property type="nucleotide sequence ID" value="NZ_BAAANL010000001.1"/>
</dbReference>
<dbReference type="Proteomes" id="UP001501094">
    <property type="component" value="Unassembled WGS sequence"/>
</dbReference>
<evidence type="ECO:0008006" key="5">
    <source>
        <dbReference type="Google" id="ProtNLM"/>
    </source>
</evidence>
<feature type="compositionally biased region" description="Low complexity" evidence="1">
    <location>
        <begin position="94"/>
        <end position="110"/>
    </location>
</feature>
<feature type="compositionally biased region" description="Low complexity" evidence="1">
    <location>
        <begin position="30"/>
        <end position="55"/>
    </location>
</feature>
<dbReference type="EMBL" id="BAAANL010000001">
    <property type="protein sequence ID" value="GAA1851200.1"/>
    <property type="molecule type" value="Genomic_DNA"/>
</dbReference>
<evidence type="ECO:0000313" key="3">
    <source>
        <dbReference type="EMBL" id="GAA1851200.1"/>
    </source>
</evidence>
<organism evidence="3 4">
    <name type="scientific">Myceligenerans crystallogenes</name>
    <dbReference type="NCBI Taxonomy" id="316335"/>
    <lineage>
        <taxon>Bacteria</taxon>
        <taxon>Bacillati</taxon>
        <taxon>Actinomycetota</taxon>
        <taxon>Actinomycetes</taxon>
        <taxon>Micrococcales</taxon>
        <taxon>Promicromonosporaceae</taxon>
        <taxon>Myceligenerans</taxon>
    </lineage>
</organism>
<evidence type="ECO:0000313" key="4">
    <source>
        <dbReference type="Proteomes" id="UP001501094"/>
    </source>
</evidence>